<dbReference type="EMBL" id="CAKOFQ010006849">
    <property type="protein sequence ID" value="CAH1976570.1"/>
    <property type="molecule type" value="Genomic_DNA"/>
</dbReference>
<protein>
    <recommendedName>
        <fullName evidence="4">Zinc finger PHD-type domain-containing protein</fullName>
    </recommendedName>
</protein>
<evidence type="ECO:0000313" key="3">
    <source>
        <dbReference type="Proteomes" id="UP001152888"/>
    </source>
</evidence>
<dbReference type="SUPFAM" id="SSF57903">
    <property type="entry name" value="FYVE/PHD zinc finger"/>
    <property type="match status" value="1"/>
</dbReference>
<dbReference type="Proteomes" id="UP001152888">
    <property type="component" value="Unassembled WGS sequence"/>
</dbReference>
<dbReference type="OrthoDB" id="6783564at2759"/>
<proteinExistence type="predicted"/>
<feature type="compositionally biased region" description="Basic and acidic residues" evidence="1">
    <location>
        <begin position="71"/>
        <end position="80"/>
    </location>
</feature>
<accession>A0A9P0PEC1</accession>
<dbReference type="AlphaFoldDB" id="A0A9P0PEC1"/>
<gene>
    <name evidence="2" type="ORF">ACAOBT_LOCUS12195</name>
</gene>
<evidence type="ECO:0000313" key="2">
    <source>
        <dbReference type="EMBL" id="CAH1976570.1"/>
    </source>
</evidence>
<name>A0A9P0PEC1_ACAOB</name>
<dbReference type="InterPro" id="IPR011011">
    <property type="entry name" value="Znf_FYVE_PHD"/>
</dbReference>
<dbReference type="InterPro" id="IPR013083">
    <property type="entry name" value="Znf_RING/FYVE/PHD"/>
</dbReference>
<feature type="region of interest" description="Disordered" evidence="1">
    <location>
        <begin position="67"/>
        <end position="102"/>
    </location>
</feature>
<reference evidence="2" key="1">
    <citation type="submission" date="2022-03" db="EMBL/GenBank/DDBJ databases">
        <authorList>
            <person name="Sayadi A."/>
        </authorList>
    </citation>
    <scope>NUCLEOTIDE SEQUENCE</scope>
</reference>
<keyword evidence="3" id="KW-1185">Reference proteome</keyword>
<dbReference type="Gene3D" id="3.30.40.10">
    <property type="entry name" value="Zinc/RING finger domain, C3HC4 (zinc finger)"/>
    <property type="match status" value="1"/>
</dbReference>
<organism evidence="2 3">
    <name type="scientific">Acanthoscelides obtectus</name>
    <name type="common">Bean weevil</name>
    <name type="synonym">Bruchus obtectus</name>
    <dbReference type="NCBI Taxonomy" id="200917"/>
    <lineage>
        <taxon>Eukaryota</taxon>
        <taxon>Metazoa</taxon>
        <taxon>Ecdysozoa</taxon>
        <taxon>Arthropoda</taxon>
        <taxon>Hexapoda</taxon>
        <taxon>Insecta</taxon>
        <taxon>Pterygota</taxon>
        <taxon>Neoptera</taxon>
        <taxon>Endopterygota</taxon>
        <taxon>Coleoptera</taxon>
        <taxon>Polyphaga</taxon>
        <taxon>Cucujiformia</taxon>
        <taxon>Chrysomeloidea</taxon>
        <taxon>Chrysomelidae</taxon>
        <taxon>Bruchinae</taxon>
        <taxon>Bruchini</taxon>
        <taxon>Acanthoscelides</taxon>
    </lineage>
</organism>
<sequence>MPSPQPEPSIQNEDSVIRSPIRRVCRDLTTSFENASPKDILAIPTVEQRNQTRKNYRRGKTVVLTSTPYKNELKERENLKQTKKCSNPNDPRLKRNAKKQKKKDVEKVGEDILCLYCVDENLSYLKSAVNWVACQLCERWSHTACAGIDDKNSKEIHICLYCEAI</sequence>
<evidence type="ECO:0000256" key="1">
    <source>
        <dbReference type="SAM" id="MobiDB-lite"/>
    </source>
</evidence>
<comment type="caution">
    <text evidence="2">The sequence shown here is derived from an EMBL/GenBank/DDBJ whole genome shotgun (WGS) entry which is preliminary data.</text>
</comment>
<evidence type="ECO:0008006" key="4">
    <source>
        <dbReference type="Google" id="ProtNLM"/>
    </source>
</evidence>